<evidence type="ECO:0000256" key="3">
    <source>
        <dbReference type="ARBA" id="ARBA00022737"/>
    </source>
</evidence>
<feature type="domain" description="C2H2-type" evidence="9">
    <location>
        <begin position="419"/>
        <end position="446"/>
    </location>
</feature>
<dbReference type="Gene3D" id="3.30.160.60">
    <property type="entry name" value="Classic Zinc Finger"/>
    <property type="match status" value="6"/>
</dbReference>
<dbReference type="EMBL" id="CP111025">
    <property type="protein sequence ID" value="WAR25122.1"/>
    <property type="molecule type" value="Genomic_DNA"/>
</dbReference>
<dbReference type="PROSITE" id="PS00028">
    <property type="entry name" value="ZINC_FINGER_C2H2_1"/>
    <property type="match status" value="6"/>
</dbReference>
<feature type="domain" description="C2H2-type" evidence="9">
    <location>
        <begin position="477"/>
        <end position="504"/>
    </location>
</feature>
<evidence type="ECO:0000256" key="4">
    <source>
        <dbReference type="ARBA" id="ARBA00022771"/>
    </source>
</evidence>
<dbReference type="Proteomes" id="UP001164746">
    <property type="component" value="Chromosome 14"/>
</dbReference>
<evidence type="ECO:0000256" key="6">
    <source>
        <dbReference type="ARBA" id="ARBA00023242"/>
    </source>
</evidence>
<keyword evidence="5" id="KW-0862">Zinc</keyword>
<feature type="domain" description="C2H2-type" evidence="9">
    <location>
        <begin position="359"/>
        <end position="387"/>
    </location>
</feature>
<dbReference type="PANTHER" id="PTHR24388:SF54">
    <property type="entry name" value="PROTEIN ESCARGOT"/>
    <property type="match status" value="1"/>
</dbReference>
<keyword evidence="2" id="KW-0479">Metal-binding</keyword>
<name>A0ABY7FVP2_MYAAR</name>
<dbReference type="SUPFAM" id="SSF57667">
    <property type="entry name" value="beta-beta-alpha zinc fingers"/>
    <property type="match status" value="4"/>
</dbReference>
<dbReference type="InterPro" id="IPR013087">
    <property type="entry name" value="Znf_C2H2_type"/>
</dbReference>
<keyword evidence="3" id="KW-0677">Repeat</keyword>
<evidence type="ECO:0000256" key="5">
    <source>
        <dbReference type="ARBA" id="ARBA00022833"/>
    </source>
</evidence>
<dbReference type="PANTHER" id="PTHR24388">
    <property type="entry name" value="ZINC FINGER PROTEIN"/>
    <property type="match status" value="1"/>
</dbReference>
<gene>
    <name evidence="10" type="ORF">MAR_010826</name>
</gene>
<keyword evidence="6" id="KW-0539">Nucleus</keyword>
<evidence type="ECO:0000256" key="7">
    <source>
        <dbReference type="PROSITE-ProRule" id="PRU00042"/>
    </source>
</evidence>
<evidence type="ECO:0000256" key="8">
    <source>
        <dbReference type="SAM" id="MobiDB-lite"/>
    </source>
</evidence>
<evidence type="ECO:0000313" key="10">
    <source>
        <dbReference type="EMBL" id="WAR25122.1"/>
    </source>
</evidence>
<protein>
    <submittedName>
        <fullName evidence="10">ZN251-like protein</fullName>
    </submittedName>
</protein>
<feature type="region of interest" description="Disordered" evidence="8">
    <location>
        <begin position="92"/>
        <end position="114"/>
    </location>
</feature>
<comment type="subcellular location">
    <subcellularLocation>
        <location evidence="1">Nucleus</location>
    </subcellularLocation>
</comment>
<feature type="domain" description="C2H2-type" evidence="9">
    <location>
        <begin position="390"/>
        <end position="418"/>
    </location>
</feature>
<evidence type="ECO:0000256" key="2">
    <source>
        <dbReference type="ARBA" id="ARBA00022723"/>
    </source>
</evidence>
<dbReference type="SMART" id="SM00355">
    <property type="entry name" value="ZnF_C2H2"/>
    <property type="match status" value="8"/>
</dbReference>
<dbReference type="InterPro" id="IPR036236">
    <property type="entry name" value="Znf_C2H2_sf"/>
</dbReference>
<keyword evidence="11" id="KW-1185">Reference proteome</keyword>
<organism evidence="10 11">
    <name type="scientific">Mya arenaria</name>
    <name type="common">Soft-shell clam</name>
    <dbReference type="NCBI Taxonomy" id="6604"/>
    <lineage>
        <taxon>Eukaryota</taxon>
        <taxon>Metazoa</taxon>
        <taxon>Spiralia</taxon>
        <taxon>Lophotrochozoa</taxon>
        <taxon>Mollusca</taxon>
        <taxon>Bivalvia</taxon>
        <taxon>Autobranchia</taxon>
        <taxon>Heteroconchia</taxon>
        <taxon>Euheterodonta</taxon>
        <taxon>Imparidentia</taxon>
        <taxon>Neoheterodontei</taxon>
        <taxon>Myida</taxon>
        <taxon>Myoidea</taxon>
        <taxon>Myidae</taxon>
        <taxon>Mya</taxon>
    </lineage>
</organism>
<feature type="domain" description="C2H2-type" evidence="9">
    <location>
        <begin position="447"/>
        <end position="476"/>
    </location>
</feature>
<proteinExistence type="predicted"/>
<evidence type="ECO:0000259" key="9">
    <source>
        <dbReference type="PROSITE" id="PS50157"/>
    </source>
</evidence>
<accession>A0ABY7FVP2</accession>
<feature type="domain" description="C2H2-type" evidence="9">
    <location>
        <begin position="303"/>
        <end position="330"/>
    </location>
</feature>
<dbReference type="InterPro" id="IPR050527">
    <property type="entry name" value="Snail/Krueppel_Znf"/>
</dbReference>
<evidence type="ECO:0000313" key="11">
    <source>
        <dbReference type="Proteomes" id="UP001164746"/>
    </source>
</evidence>
<keyword evidence="4 7" id="KW-0863">Zinc-finger</keyword>
<sequence length="528" mass="60150">MDTYRLTVYVTYEQEMAIHELFTYRGWTFTTCNDFDNMIIVKSEVEPQEDSVTGTSCVSLHDGDYTHDMPKILPDNSTSKADLENVVVVKSEVETDNESWSSIPGRPEEDNSTANMSNVALETKSTSVNPVVSGLMCTFSSDFNTVTGHFSMTLNNRNNNNASQIMPVETDNQEDGEGPLPFTYTSSAYPEGFQNNDVDSGRKSQETCSDLLDNNSDLVALKTRNKALQVQQMETLSKTNQYKKSNQIRNELQNEGAKLAGSEVPPPGKGQIPLNKSKLEEIADSLPMIKRKRPKYSDRKMKFFCEFCQKPFPYHYDYSIHVNRHKKNKTEKCPVCEKLFYVGDLSQHMHIHSENRHKHLCDICGEKFAQSGGLKSHIFFKHEDHPQKEHKCFLCDSAFLTASLLKQHVKIVHSIERLFTCETCGKSFKQKTKLKRHSAVHSDVYPYKCDFTGCEKNFKTKDLLRMHSKRHSGEKTHFCETCGKGFYETSDLNLHIRTHTGVKPCVCDICGFKCALPGNLKKHKKVHK</sequence>
<dbReference type="Pfam" id="PF00096">
    <property type="entry name" value="zf-C2H2"/>
    <property type="match status" value="3"/>
</dbReference>
<dbReference type="PROSITE" id="PS50157">
    <property type="entry name" value="ZINC_FINGER_C2H2_2"/>
    <property type="match status" value="6"/>
</dbReference>
<evidence type="ECO:0000256" key="1">
    <source>
        <dbReference type="ARBA" id="ARBA00004123"/>
    </source>
</evidence>
<reference evidence="10" key="1">
    <citation type="submission" date="2022-11" db="EMBL/GenBank/DDBJ databases">
        <title>Centuries of genome instability and evolution in soft-shell clam transmissible cancer (bioRxiv).</title>
        <authorList>
            <person name="Hart S.F.M."/>
            <person name="Yonemitsu M.A."/>
            <person name="Giersch R.M."/>
            <person name="Beal B.F."/>
            <person name="Arriagada G."/>
            <person name="Davis B.W."/>
            <person name="Ostrander E.A."/>
            <person name="Goff S.P."/>
            <person name="Metzger M.J."/>
        </authorList>
    </citation>
    <scope>NUCLEOTIDE SEQUENCE</scope>
    <source>
        <strain evidence="10">MELC-2E11</strain>
        <tissue evidence="10">Siphon/mantle</tissue>
    </source>
</reference>